<proteinExistence type="predicted"/>
<keyword evidence="3" id="KW-1133">Transmembrane helix</keyword>
<gene>
    <name evidence="5" type="ordered locus">Acin_1228</name>
</gene>
<feature type="compositionally biased region" description="Basic and acidic residues" evidence="2">
    <location>
        <begin position="740"/>
        <end position="750"/>
    </location>
</feature>
<evidence type="ECO:0000256" key="3">
    <source>
        <dbReference type="SAM" id="Phobius"/>
    </source>
</evidence>
<dbReference type="EMBL" id="CP003058">
    <property type="protein sequence ID" value="AEQ22453.1"/>
    <property type="molecule type" value="Genomic_DNA"/>
</dbReference>
<protein>
    <recommendedName>
        <fullName evidence="4">Tape measure protein N-terminal domain-containing protein</fullName>
    </recommendedName>
</protein>
<keyword evidence="1" id="KW-0175">Coiled coil</keyword>
<evidence type="ECO:0000313" key="5">
    <source>
        <dbReference type="EMBL" id="AEQ22453.1"/>
    </source>
</evidence>
<dbReference type="eggNOG" id="COG3941">
    <property type="taxonomic scope" value="Bacteria"/>
</dbReference>
<feature type="transmembrane region" description="Helical" evidence="3">
    <location>
        <begin position="472"/>
        <end position="495"/>
    </location>
</feature>
<reference evidence="5 6" key="1">
    <citation type="journal article" date="2011" name="J. Bacteriol.">
        <title>Complete genome sequence of Acidaminococcus intestini RYC-MR95, a Gram-negative bacterium from the phylum Firmicutes.</title>
        <authorList>
            <person name="D'Auria G."/>
            <person name="Galan J.C."/>
            <person name="Rodriguez-Alcayna M."/>
            <person name="Moya A."/>
            <person name="Baquero F."/>
            <person name="Latorre A."/>
        </authorList>
    </citation>
    <scope>NUCLEOTIDE SEQUENCE [LARGE SCALE GENOMIC DNA]</scope>
    <source>
        <strain evidence="5 6">RyC-MR95</strain>
    </source>
</reference>
<dbReference type="PANTHER" id="PTHR38812">
    <property type="entry name" value="MU-LIKE PROPHAGE FLUMU PROTEIN GP42"/>
    <property type="match status" value="1"/>
</dbReference>
<feature type="region of interest" description="Disordered" evidence="2">
    <location>
        <begin position="725"/>
        <end position="751"/>
    </location>
</feature>
<feature type="transmembrane region" description="Helical" evidence="3">
    <location>
        <begin position="381"/>
        <end position="408"/>
    </location>
</feature>
<keyword evidence="3" id="KW-0472">Membrane</keyword>
<keyword evidence="6" id="KW-1185">Reference proteome</keyword>
<dbReference type="PANTHER" id="PTHR38812:SF2">
    <property type="entry name" value="MU-LIKE PROPHAGE FLUMU PROTEIN GP42"/>
    <property type="match status" value="1"/>
</dbReference>
<dbReference type="InterPro" id="IPR013491">
    <property type="entry name" value="Tape_meas_N"/>
</dbReference>
<dbReference type="HOGENOM" id="CLU_294003_0_0_9"/>
<feature type="coiled-coil region" evidence="1">
    <location>
        <begin position="796"/>
        <end position="850"/>
    </location>
</feature>
<sequence>MSDHEITVTLKADANGCLSVIKQVTRSVDELSGKKVGNAGMPDLGKGAKQAAQGMREAKSETDALASSIGKLKGMIAGAFTLHAITSFGKKALEASANMEVLRQGLDFVLGSSAETEKLINGMKDLGEQSSYDTNQLIPLARQWVNMGDDAETAVSKMTKIIDLGSAFGLTAEQIGSATLALTQMSSAGKINGQDMLQLTNANIPAWKLLADAMGLSVAEVRELSEKGALGEDAINTLWDAIEQRTQGATARMNGTLMACFSNLEEEAQNSMAVVGDIISNALDLKDVLKSGGGIIQDFREMMAQIKESAKDEGLGQAIIDQVSNVSPELATLLGTIGNFVGEFVNVLVAGWQEAWNTLSQLDIGAILMVVNDVASRLGPVFVAAASLIMGAINLILPVAVTLVNAFANAYNAIAPYIIGIAQAIQNLKERVSRDVQAVSQAFDNMWQAVSQTCTNFVAWLETSVWTPIRNAAVTVINFIVGSWAIVGGLIMTAIQPLVDWFESSVWQPICDFASQAWDTITSLWSQFVDWFSGVISPVIEIFTAAWDTICELASAAWDTISGIWSIVAGWFDSTVIQPVRSSFDNGTSFIGQCFQNAYNTITGIFGGLASWFEANVVAPIKSAFAKITSVGASITGLSVSAEGDGGRPSATGGVFGGRIPALANGGQVKNGTHAIIGEAGPETVLPLRKNVMGSLGNSVAQASSLPDTVKLIQNLVDQASSQAASLNANKKNPTYNAERSFDKASKPADSDAYTKVLDTMKQKILDIDEAQEKFHQEWQKTAEEAAKYADGGEKTLRYQKQLQSNQEQIAKLQEKISSGKGDGSETGQLDSLVQQGKNLTAKYEKEKAEALAAAQATQDGITQIDADAEAARMKAKQDALDQMGSYETQLAQAQYAQKKAMMATELDDFLAQMTAKDEITGQSYATTLANEQYLAEQRRVWMDELMLASVTWSEYMQTMLTNMAVQVQDGIASGIAQCVVEGKKFSQVMSNLAKTLLKQLIQGVIQKVISGWIMAMGLGNNRHKQEMKNTAAETEAAAAKATVMASVATAAVIAANPAGAAGAGALVSKQMGIAAFAAGTIAKAAQKVFQDKDSDSGSGGTDAQKWGNADDMKWGNADDVKWGKTKLFGMASGGVVTGPTAALIGEGRYDEAVLPLKPSLLERLFGGGDDNRQNTVVATQNIYGNINSRDDEDDLFGGFNDMVLAGLRGA</sequence>
<dbReference type="KEGG" id="ain:Acin_1228"/>
<dbReference type="Proteomes" id="UP000007093">
    <property type="component" value="Chromosome"/>
</dbReference>
<evidence type="ECO:0000256" key="2">
    <source>
        <dbReference type="SAM" id="MobiDB-lite"/>
    </source>
</evidence>
<organism evidence="5 6">
    <name type="scientific">Acidaminococcus intestini (strain RyC-MR95)</name>
    <dbReference type="NCBI Taxonomy" id="568816"/>
    <lineage>
        <taxon>Bacteria</taxon>
        <taxon>Bacillati</taxon>
        <taxon>Bacillota</taxon>
        <taxon>Negativicutes</taxon>
        <taxon>Acidaminococcales</taxon>
        <taxon>Acidaminococcaceae</taxon>
        <taxon>Acidaminococcus</taxon>
    </lineage>
</organism>
<dbReference type="GeneID" id="92878535"/>
<name>G4Q8C2_ACIIR</name>
<feature type="region of interest" description="Disordered" evidence="2">
    <location>
        <begin position="1091"/>
        <end position="1111"/>
    </location>
</feature>
<dbReference type="STRING" id="568816.Acin_1228"/>
<accession>G4Q8C2</accession>
<dbReference type="NCBIfam" id="TIGR02675">
    <property type="entry name" value="tape_meas_nterm"/>
    <property type="match status" value="1"/>
</dbReference>
<evidence type="ECO:0000256" key="1">
    <source>
        <dbReference type="SAM" id="Coils"/>
    </source>
</evidence>
<dbReference type="eggNOG" id="COG5412">
    <property type="taxonomic scope" value="Bacteria"/>
</dbReference>
<dbReference type="InParanoid" id="G4Q8C2"/>
<dbReference type="PATRIC" id="fig|568816.4.peg.1184"/>
<feature type="compositionally biased region" description="Polar residues" evidence="2">
    <location>
        <begin position="727"/>
        <end position="738"/>
    </location>
</feature>
<evidence type="ECO:0000313" key="6">
    <source>
        <dbReference type="Proteomes" id="UP000007093"/>
    </source>
</evidence>
<dbReference type="RefSeq" id="WP_009014676.1">
    <property type="nucleotide sequence ID" value="NC_016077.1"/>
</dbReference>
<keyword evidence="3" id="KW-0812">Transmembrane</keyword>
<feature type="domain" description="Tape measure protein N-terminal" evidence="4">
    <location>
        <begin position="90"/>
        <end position="270"/>
    </location>
</feature>
<dbReference type="InterPro" id="IPR053058">
    <property type="entry name" value="Mulikevirus_tape_measure"/>
</dbReference>
<evidence type="ECO:0000259" key="4">
    <source>
        <dbReference type="Pfam" id="PF20155"/>
    </source>
</evidence>
<dbReference type="Pfam" id="PF20155">
    <property type="entry name" value="TMP_3"/>
    <property type="match status" value="1"/>
</dbReference>
<dbReference type="AlphaFoldDB" id="G4Q8C2"/>